<evidence type="ECO:0000313" key="21">
    <source>
        <dbReference type="EMBL" id="PVY38934.1"/>
    </source>
</evidence>
<dbReference type="Pfam" id="PF02852">
    <property type="entry name" value="Pyr_redox_dim"/>
    <property type="match status" value="1"/>
</dbReference>
<dbReference type="Proteomes" id="UP000245466">
    <property type="component" value="Unassembled WGS sequence"/>
</dbReference>
<evidence type="ECO:0000256" key="7">
    <source>
        <dbReference type="ARBA" id="ARBA00022723"/>
    </source>
</evidence>
<gene>
    <name evidence="21" type="ORF">C8E01_114102</name>
</gene>
<dbReference type="PRINTS" id="PR00368">
    <property type="entry name" value="FADPNR"/>
</dbReference>
<feature type="domain" description="FAD/NAD(P)-binding" evidence="20">
    <location>
        <begin position="5"/>
        <end position="324"/>
    </location>
</feature>
<name>A0A2U1AR81_9BACT</name>
<feature type="binding site" evidence="16">
    <location>
        <begin position="178"/>
        <end position="185"/>
    </location>
    <ligand>
        <name>NAD(+)</name>
        <dbReference type="ChEBI" id="CHEBI:57540"/>
    </ligand>
</feature>
<keyword evidence="16" id="KW-0520">NAD</keyword>
<dbReference type="PROSITE" id="PS00076">
    <property type="entry name" value="PYRIDINE_REDOX_1"/>
    <property type="match status" value="1"/>
</dbReference>
<dbReference type="Gene3D" id="3.30.390.30">
    <property type="match status" value="1"/>
</dbReference>
<dbReference type="EMBL" id="QEKI01000014">
    <property type="protein sequence ID" value="PVY38934.1"/>
    <property type="molecule type" value="Genomic_DNA"/>
</dbReference>
<dbReference type="OrthoDB" id="9800167at2"/>
<evidence type="ECO:0000256" key="1">
    <source>
        <dbReference type="ARBA" id="ARBA00007532"/>
    </source>
</evidence>
<dbReference type="GO" id="GO:0050661">
    <property type="term" value="F:NADP binding"/>
    <property type="evidence" value="ECO:0007669"/>
    <property type="project" value="InterPro"/>
</dbReference>
<dbReference type="Pfam" id="PF07992">
    <property type="entry name" value="Pyr_redox_2"/>
    <property type="match status" value="1"/>
</dbReference>
<organism evidence="21 22">
    <name type="scientific">Pontibacter virosus</name>
    <dbReference type="NCBI Taxonomy" id="1765052"/>
    <lineage>
        <taxon>Bacteria</taxon>
        <taxon>Pseudomonadati</taxon>
        <taxon>Bacteroidota</taxon>
        <taxon>Cytophagia</taxon>
        <taxon>Cytophagales</taxon>
        <taxon>Hymenobacteraceae</taxon>
        <taxon>Pontibacter</taxon>
    </lineage>
</organism>
<dbReference type="GO" id="GO:0003955">
    <property type="term" value="F:NAD(P)H dehydrogenase (quinone) activity"/>
    <property type="evidence" value="ECO:0007669"/>
    <property type="project" value="TreeGrafter"/>
</dbReference>
<evidence type="ECO:0000256" key="15">
    <source>
        <dbReference type="ARBA" id="ARBA00048984"/>
    </source>
</evidence>
<keyword evidence="16" id="KW-0547">Nucleotide-binding</keyword>
<evidence type="ECO:0000256" key="4">
    <source>
        <dbReference type="ARBA" id="ARBA00014791"/>
    </source>
</evidence>
<dbReference type="InterPro" id="IPR023753">
    <property type="entry name" value="FAD/NAD-binding_dom"/>
</dbReference>
<keyword evidence="5" id="KW-0475">Mercuric resistance</keyword>
<evidence type="ECO:0000256" key="9">
    <source>
        <dbReference type="ARBA" id="ARBA00022857"/>
    </source>
</evidence>
<keyword evidence="9" id="KW-0521">NADP</keyword>
<evidence type="ECO:0000256" key="5">
    <source>
        <dbReference type="ARBA" id="ARBA00022466"/>
    </source>
</evidence>
<keyword evidence="8 16" id="KW-0274">FAD</keyword>
<keyword evidence="13 18" id="KW-0676">Redox-active center</keyword>
<evidence type="ECO:0000256" key="17">
    <source>
        <dbReference type="PIRSR" id="PIRSR000350-4"/>
    </source>
</evidence>
<keyword evidence="12" id="KW-1015">Disulfide bond</keyword>
<keyword evidence="7" id="KW-0479">Metal-binding</keyword>
<feature type="domain" description="Pyridine nucleotide-disulphide oxidoreductase dimerisation" evidence="19">
    <location>
        <begin position="345"/>
        <end position="452"/>
    </location>
</feature>
<dbReference type="InterPro" id="IPR001100">
    <property type="entry name" value="Pyr_nuc-diS_OxRdtase"/>
</dbReference>
<feature type="disulfide bond" description="Redox-active" evidence="17">
    <location>
        <begin position="43"/>
        <end position="48"/>
    </location>
</feature>
<dbReference type="NCBIfam" id="TIGR02053">
    <property type="entry name" value="MerA"/>
    <property type="match status" value="1"/>
</dbReference>
<dbReference type="GO" id="GO:0050660">
    <property type="term" value="F:flavin adenine dinucleotide binding"/>
    <property type="evidence" value="ECO:0007669"/>
    <property type="project" value="InterPro"/>
</dbReference>
<evidence type="ECO:0000256" key="14">
    <source>
        <dbReference type="ARBA" id="ARBA00031725"/>
    </source>
</evidence>
<dbReference type="Gene3D" id="3.50.50.60">
    <property type="entry name" value="FAD/NAD(P)-binding domain"/>
    <property type="match status" value="2"/>
</dbReference>
<evidence type="ECO:0000256" key="18">
    <source>
        <dbReference type="RuleBase" id="RU003691"/>
    </source>
</evidence>
<dbReference type="RefSeq" id="WP_116544712.1">
    <property type="nucleotide sequence ID" value="NZ_QEKI01000014.1"/>
</dbReference>
<evidence type="ECO:0000256" key="3">
    <source>
        <dbReference type="ARBA" id="ARBA00012661"/>
    </source>
</evidence>
<feature type="binding site" evidence="16">
    <location>
        <position position="52"/>
    </location>
    <ligand>
        <name>FAD</name>
        <dbReference type="ChEBI" id="CHEBI:57692"/>
    </ligand>
</feature>
<dbReference type="InterPro" id="IPR004099">
    <property type="entry name" value="Pyr_nucl-diS_OxRdtase_dimer"/>
</dbReference>
<comment type="caution">
    <text evidence="21">The sequence shown here is derived from an EMBL/GenBank/DDBJ whole genome shotgun (WGS) entry which is preliminary data.</text>
</comment>
<evidence type="ECO:0000256" key="6">
    <source>
        <dbReference type="ARBA" id="ARBA00022630"/>
    </source>
</evidence>
<dbReference type="SUPFAM" id="SSF51905">
    <property type="entry name" value="FAD/NAD(P)-binding domain"/>
    <property type="match status" value="1"/>
</dbReference>
<dbReference type="GO" id="GO:0016152">
    <property type="term" value="F:mercury (II) reductase (NADP+) activity"/>
    <property type="evidence" value="ECO:0007669"/>
    <property type="project" value="UniProtKB-EC"/>
</dbReference>
<evidence type="ECO:0000256" key="12">
    <source>
        <dbReference type="ARBA" id="ARBA00023157"/>
    </source>
</evidence>
<evidence type="ECO:0000256" key="16">
    <source>
        <dbReference type="PIRSR" id="PIRSR000350-3"/>
    </source>
</evidence>
<evidence type="ECO:0000259" key="19">
    <source>
        <dbReference type="Pfam" id="PF02852"/>
    </source>
</evidence>
<dbReference type="InterPro" id="IPR036188">
    <property type="entry name" value="FAD/NAD-bd_sf"/>
</dbReference>
<dbReference type="FunFam" id="3.30.390.30:FF:000001">
    <property type="entry name" value="Dihydrolipoyl dehydrogenase"/>
    <property type="match status" value="1"/>
</dbReference>
<feature type="binding site" evidence="16">
    <location>
        <position position="309"/>
    </location>
    <ligand>
        <name>FAD</name>
        <dbReference type="ChEBI" id="CHEBI:57692"/>
    </ligand>
</feature>
<dbReference type="EC" id="1.16.1.1" evidence="3"/>
<evidence type="ECO:0000313" key="22">
    <source>
        <dbReference type="Proteomes" id="UP000245466"/>
    </source>
</evidence>
<dbReference type="GO" id="GO:0050787">
    <property type="term" value="P:detoxification of mercury ion"/>
    <property type="evidence" value="ECO:0007669"/>
    <property type="project" value="InterPro"/>
</dbReference>
<dbReference type="SUPFAM" id="SSF55424">
    <property type="entry name" value="FAD/NAD-linked reductases, dimerisation (C-terminal) domain"/>
    <property type="match status" value="1"/>
</dbReference>
<proteinExistence type="inferred from homology"/>
<dbReference type="PANTHER" id="PTHR43014">
    <property type="entry name" value="MERCURIC REDUCTASE"/>
    <property type="match status" value="1"/>
</dbReference>
<reference evidence="21 22" key="1">
    <citation type="submission" date="2018-04" db="EMBL/GenBank/DDBJ databases">
        <title>Genomic Encyclopedia of Type Strains, Phase IV (KMG-IV): sequencing the most valuable type-strain genomes for metagenomic binning, comparative biology and taxonomic classification.</title>
        <authorList>
            <person name="Goeker M."/>
        </authorList>
    </citation>
    <scope>NUCLEOTIDE SEQUENCE [LARGE SCALE GENOMIC DNA]</scope>
    <source>
        <strain evidence="21 22">DSM 100231</strain>
    </source>
</reference>
<dbReference type="PRINTS" id="PR00411">
    <property type="entry name" value="PNDRDTASEI"/>
</dbReference>
<dbReference type="InterPro" id="IPR016156">
    <property type="entry name" value="FAD/NAD-linked_Rdtase_dimer_sf"/>
</dbReference>
<evidence type="ECO:0000256" key="8">
    <source>
        <dbReference type="ARBA" id="ARBA00022827"/>
    </source>
</evidence>
<evidence type="ECO:0000256" key="13">
    <source>
        <dbReference type="ARBA" id="ARBA00023284"/>
    </source>
</evidence>
<dbReference type="PANTHER" id="PTHR43014:SF4">
    <property type="entry name" value="PYRIDINE NUCLEOTIDE-DISULFIDE OXIDOREDUCTASE RCLA-RELATED"/>
    <property type="match status" value="1"/>
</dbReference>
<dbReference type="PIRSF" id="PIRSF000350">
    <property type="entry name" value="Mercury_reductase_MerA"/>
    <property type="match status" value="1"/>
</dbReference>
<accession>A0A2U1AR81</accession>
<evidence type="ECO:0000256" key="11">
    <source>
        <dbReference type="ARBA" id="ARBA00023002"/>
    </source>
</evidence>
<keyword evidence="10" id="KW-0476">Mercury</keyword>
<dbReference type="GO" id="GO:0016668">
    <property type="term" value="F:oxidoreductase activity, acting on a sulfur group of donors, NAD(P) as acceptor"/>
    <property type="evidence" value="ECO:0007669"/>
    <property type="project" value="InterPro"/>
</dbReference>
<comment type="subunit">
    <text evidence="2">Homodimer.</text>
</comment>
<sequence>MKRQFDLIIIGGGSAAFAAAIKANELQLSTLMVNGGLPLGGTCVNVGCVPSKFLIRAAESVRHAMHSPFDGVQPKGAEIAFKSIIQQKKALVSEMQSRKYLSLLADLQNVTVLEGNAQFVDKNTITVKGEVYEGIKIVIATGSTTALPSIEGLSNVPYLTSDTLFDVEEQPESLIVIGGGYIGLEIAQLYNRLGTKVTVVMSYDRVLVKEGHDITDELTKHLTDEGIEIKTGAAIKRVWQENSIVNAELEYNGQVHHLEASHVVIATGRRANTENLGLEKAGVVTGRKGHVVVNEYLETNVPNIYAIGDVNTLPQFVYTAAYEGTTAVGNAFQGAKIEVDYNVLPWVVFTDPQVAGVGMDERQAEERGIPYEATVMPLSEVPRSIAALDTRGFIKLIRNTETDHLLGARIVAPEGSELTMELSLAIKYNITVKELASALHPYLTLAEGVKLAAMSFTKDVKKMSCCAG</sequence>
<comment type="cofactor">
    <cofactor evidence="16">
        <name>FAD</name>
        <dbReference type="ChEBI" id="CHEBI:57692"/>
    </cofactor>
    <text evidence="16">Binds 1 FAD per subunit.</text>
</comment>
<keyword evidence="6 18" id="KW-0285">Flavoprotein</keyword>
<dbReference type="InterPro" id="IPR012999">
    <property type="entry name" value="Pyr_OxRdtase_I_AS"/>
</dbReference>
<dbReference type="GO" id="GO:0045340">
    <property type="term" value="F:mercury ion binding"/>
    <property type="evidence" value="ECO:0007669"/>
    <property type="project" value="InterPro"/>
</dbReference>
<keyword evidence="22" id="KW-1185">Reference proteome</keyword>
<dbReference type="AlphaFoldDB" id="A0A2U1AR81"/>
<comment type="catalytic activity">
    <reaction evidence="15">
        <text>Hg + NADP(+) + H(+) = Hg(2+) + NADPH</text>
        <dbReference type="Rhea" id="RHEA:23856"/>
        <dbReference type="ChEBI" id="CHEBI:15378"/>
        <dbReference type="ChEBI" id="CHEBI:16170"/>
        <dbReference type="ChEBI" id="CHEBI:16793"/>
        <dbReference type="ChEBI" id="CHEBI:57783"/>
        <dbReference type="ChEBI" id="CHEBI:58349"/>
        <dbReference type="EC" id="1.16.1.1"/>
    </reaction>
</comment>
<evidence type="ECO:0000256" key="2">
    <source>
        <dbReference type="ARBA" id="ARBA00011738"/>
    </source>
</evidence>
<comment type="similarity">
    <text evidence="1 18">Belongs to the class-I pyridine nucleotide-disulfide oxidoreductase family.</text>
</comment>
<keyword evidence="11 18" id="KW-0560">Oxidoreductase</keyword>
<feature type="binding site" evidence="16">
    <location>
        <begin position="141"/>
        <end position="143"/>
    </location>
    <ligand>
        <name>FAD</name>
        <dbReference type="ChEBI" id="CHEBI:57692"/>
    </ligand>
</feature>
<feature type="binding site" evidence="16">
    <location>
        <position position="268"/>
    </location>
    <ligand>
        <name>NAD(+)</name>
        <dbReference type="ChEBI" id="CHEBI:57540"/>
    </ligand>
</feature>
<evidence type="ECO:0000259" key="20">
    <source>
        <dbReference type="Pfam" id="PF07992"/>
    </source>
</evidence>
<evidence type="ECO:0000256" key="10">
    <source>
        <dbReference type="ARBA" id="ARBA00022914"/>
    </source>
</evidence>
<protein>
    <recommendedName>
        <fullName evidence="4">Mercuric reductase</fullName>
        <ecNumber evidence="3">1.16.1.1</ecNumber>
    </recommendedName>
    <alternativeName>
        <fullName evidence="14">Hg(II) reductase</fullName>
    </alternativeName>
</protein>
<dbReference type="InterPro" id="IPR021179">
    <property type="entry name" value="Mercury_reductase_MerA"/>
</dbReference>